<evidence type="ECO:0000313" key="5">
    <source>
        <dbReference type="EMBL" id="RZQ65965.1"/>
    </source>
</evidence>
<dbReference type="EMBL" id="SFCC01000001">
    <property type="protein sequence ID" value="RZQ65965.1"/>
    <property type="molecule type" value="Genomic_DNA"/>
</dbReference>
<sequence length="534" mass="57556">MDTARRDRLTGEARFGRKHAARGRDGMAVSSHPLVTQAAVDVLRAGGNAADAALGASVVQAVVEPHMTTICGVLSMLHHDAATGETTYLNGSMNRPRELTSFQPADLPTGRSVAVPGFWAAFEAGLDRHGSKPKSELVAPAIELARDGFEVHPFLYGMAFEQIGTLGRYPEGREMFFPDGRLIEVGEVLRQPALAETLENLVAEGADYFYRGKFARRMVDVVRRAGGVLTLADLDEYDVRWEEPARGTYRGYDVVGSPPPDTGGTHVIEILNLLELIPLADWGPPTASADTLYWMLRFCGEVFADGARLPDPRFHDVPLELLVSKDYARQRFELMTMSAPRQPDRAPYPGSNHLTVVDGAGNIATVLHSVMSMPWTSGLFVDGVQLWAGAAHFLRILPPAGGRGTCYVAPTIIFSGGRPVLAAGSPSTGLIQNIVQNTVNILDFGLDIEESVHRPRFGGSSIASMINPATPPAYSIEADIDESLRDEVASRGVLLDVCNPWNFHSGSYEGVHLAGDGTMSACADPRRTGKAIAV</sequence>
<dbReference type="PANTHER" id="PTHR43199:SF1">
    <property type="entry name" value="GLUTATHIONE HYDROLASE PROENZYME"/>
    <property type="match status" value="1"/>
</dbReference>
<name>A0A4V2EMQ9_9PSEU</name>
<evidence type="ECO:0000256" key="3">
    <source>
        <dbReference type="ARBA" id="ARBA00022801"/>
    </source>
</evidence>
<keyword evidence="6" id="KW-1185">Reference proteome</keyword>
<dbReference type="Gene3D" id="1.10.246.130">
    <property type="match status" value="1"/>
</dbReference>
<dbReference type="GO" id="GO:0016740">
    <property type="term" value="F:transferase activity"/>
    <property type="evidence" value="ECO:0007669"/>
    <property type="project" value="UniProtKB-KW"/>
</dbReference>
<protein>
    <submittedName>
        <fullName evidence="5">Gamma-glutamyltransferase</fullName>
    </submittedName>
</protein>
<dbReference type="PANTHER" id="PTHR43199">
    <property type="entry name" value="GLUTATHIONE HYDROLASE"/>
    <property type="match status" value="1"/>
</dbReference>
<evidence type="ECO:0000256" key="4">
    <source>
        <dbReference type="ARBA" id="ARBA00023145"/>
    </source>
</evidence>
<dbReference type="Proteomes" id="UP000292003">
    <property type="component" value="Unassembled WGS sequence"/>
</dbReference>
<keyword evidence="4" id="KW-0865">Zymogen</keyword>
<gene>
    <name evidence="5" type="ORF">EWH70_02535</name>
</gene>
<dbReference type="InterPro" id="IPR043138">
    <property type="entry name" value="GGT_lsub"/>
</dbReference>
<keyword evidence="2 5" id="KW-0808">Transferase</keyword>
<dbReference type="GO" id="GO:0016787">
    <property type="term" value="F:hydrolase activity"/>
    <property type="evidence" value="ECO:0007669"/>
    <property type="project" value="UniProtKB-KW"/>
</dbReference>
<dbReference type="Gene3D" id="3.60.20.40">
    <property type="match status" value="1"/>
</dbReference>
<dbReference type="AlphaFoldDB" id="A0A4V2EMQ9"/>
<dbReference type="OrthoDB" id="9781342at2"/>
<keyword evidence="3" id="KW-0378">Hydrolase</keyword>
<proteinExistence type="inferred from homology"/>
<dbReference type="PRINTS" id="PR01210">
    <property type="entry name" value="GGTRANSPTASE"/>
</dbReference>
<organism evidence="5 6">
    <name type="scientific">Amycolatopsis suaedae</name>
    <dbReference type="NCBI Taxonomy" id="2510978"/>
    <lineage>
        <taxon>Bacteria</taxon>
        <taxon>Bacillati</taxon>
        <taxon>Actinomycetota</taxon>
        <taxon>Actinomycetes</taxon>
        <taxon>Pseudonocardiales</taxon>
        <taxon>Pseudonocardiaceae</taxon>
        <taxon>Amycolatopsis</taxon>
    </lineage>
</organism>
<accession>A0A4V2EMQ9</accession>
<dbReference type="SUPFAM" id="SSF56235">
    <property type="entry name" value="N-terminal nucleophile aminohydrolases (Ntn hydrolases)"/>
    <property type="match status" value="1"/>
</dbReference>
<comment type="caution">
    <text evidence="5">The sequence shown here is derived from an EMBL/GenBank/DDBJ whole genome shotgun (WGS) entry which is preliminary data.</text>
</comment>
<evidence type="ECO:0000256" key="1">
    <source>
        <dbReference type="ARBA" id="ARBA00009381"/>
    </source>
</evidence>
<dbReference type="RefSeq" id="WP_130473534.1">
    <property type="nucleotide sequence ID" value="NZ_SFCC01000001.1"/>
</dbReference>
<evidence type="ECO:0000256" key="2">
    <source>
        <dbReference type="ARBA" id="ARBA00022679"/>
    </source>
</evidence>
<comment type="similarity">
    <text evidence="1">Belongs to the gamma-glutamyltransferase family.</text>
</comment>
<dbReference type="InterPro" id="IPR029055">
    <property type="entry name" value="Ntn_hydrolases_N"/>
</dbReference>
<evidence type="ECO:0000313" key="6">
    <source>
        <dbReference type="Proteomes" id="UP000292003"/>
    </source>
</evidence>
<dbReference type="InterPro" id="IPR051792">
    <property type="entry name" value="GGT_bact"/>
</dbReference>
<reference evidence="5 6" key="1">
    <citation type="submission" date="2019-02" db="EMBL/GenBank/DDBJ databases">
        <title>Draft genome sequence of Amycolatopsis sp. 8-3EHSu isolated from roots of Suaeda maritima.</title>
        <authorList>
            <person name="Duangmal K."/>
            <person name="Chantavorakit T."/>
        </authorList>
    </citation>
    <scope>NUCLEOTIDE SEQUENCE [LARGE SCALE GENOMIC DNA]</scope>
    <source>
        <strain evidence="5 6">8-3EHSu</strain>
    </source>
</reference>
<dbReference type="InterPro" id="IPR043137">
    <property type="entry name" value="GGT_ssub_C"/>
</dbReference>
<dbReference type="Pfam" id="PF01019">
    <property type="entry name" value="G_glu_transpept"/>
    <property type="match status" value="1"/>
</dbReference>